<evidence type="ECO:0000259" key="6">
    <source>
        <dbReference type="PROSITE" id="PS51903"/>
    </source>
</evidence>
<evidence type="ECO:0000256" key="1">
    <source>
        <dbReference type="ARBA" id="ARBA00008675"/>
    </source>
</evidence>
<proteinExistence type="inferred from homology"/>
<dbReference type="InterPro" id="IPR003959">
    <property type="entry name" value="ATPase_AAA_core"/>
</dbReference>
<dbReference type="GO" id="GO:0005634">
    <property type="term" value="C:nucleus"/>
    <property type="evidence" value="ECO:0000318"/>
    <property type="project" value="GO_Central"/>
</dbReference>
<comment type="similarity">
    <text evidence="1">Belongs to the ClpA/ClpB family.</text>
</comment>
<keyword evidence="3" id="KW-0805">Transcription regulation</keyword>
<dbReference type="STRING" id="3983.A0A2C9WGW9"/>
<dbReference type="InterPro" id="IPR058954">
    <property type="entry name" value="AAA_lid_SMAX1"/>
</dbReference>
<dbReference type="PANTHER" id="PTHR43572:SF38">
    <property type="entry name" value="PROTEIN SMAX1-LIKE 6"/>
    <property type="match status" value="1"/>
</dbReference>
<dbReference type="InterPro" id="IPR027417">
    <property type="entry name" value="P-loop_NTPase"/>
</dbReference>
<dbReference type="SUPFAM" id="SSF81923">
    <property type="entry name" value="Double Clp-N motif"/>
    <property type="match status" value="1"/>
</dbReference>
<dbReference type="Pfam" id="PF02861">
    <property type="entry name" value="Clp_N"/>
    <property type="match status" value="1"/>
</dbReference>
<dbReference type="InterPro" id="IPR004176">
    <property type="entry name" value="Clp_R_N"/>
</dbReference>
<dbReference type="PANTHER" id="PTHR43572">
    <property type="entry name" value="CHAPERONE PROTEIN CLPD, CHLOROPLASTIC"/>
    <property type="match status" value="1"/>
</dbReference>
<dbReference type="GO" id="GO:0044183">
    <property type="term" value="F:protein folding chaperone"/>
    <property type="evidence" value="ECO:0000318"/>
    <property type="project" value="GO_Central"/>
</dbReference>
<organism evidence="7">
    <name type="scientific">Manihot esculenta</name>
    <name type="common">Cassava</name>
    <name type="synonym">Jatropha manihot</name>
    <dbReference type="NCBI Taxonomy" id="3983"/>
    <lineage>
        <taxon>Eukaryota</taxon>
        <taxon>Viridiplantae</taxon>
        <taxon>Streptophyta</taxon>
        <taxon>Embryophyta</taxon>
        <taxon>Tracheophyta</taxon>
        <taxon>Spermatophyta</taxon>
        <taxon>Magnoliopsida</taxon>
        <taxon>eudicotyledons</taxon>
        <taxon>Gunneridae</taxon>
        <taxon>Pentapetalae</taxon>
        <taxon>rosids</taxon>
        <taxon>fabids</taxon>
        <taxon>Malpighiales</taxon>
        <taxon>Euphorbiaceae</taxon>
        <taxon>Crotonoideae</taxon>
        <taxon>Manihoteae</taxon>
        <taxon>Manihot</taxon>
    </lineage>
</organism>
<evidence type="ECO:0000313" key="7">
    <source>
        <dbReference type="EMBL" id="OAY58642.1"/>
    </source>
</evidence>
<protein>
    <recommendedName>
        <fullName evidence="6">Clp R domain-containing protein</fullName>
    </recommendedName>
</protein>
<dbReference type="GO" id="GO:0005524">
    <property type="term" value="F:ATP binding"/>
    <property type="evidence" value="ECO:0007669"/>
    <property type="project" value="InterPro"/>
</dbReference>
<dbReference type="InterPro" id="IPR051650">
    <property type="entry name" value="SL_signaling_regulator"/>
</dbReference>
<dbReference type="InterPro" id="IPR058680">
    <property type="entry name" value="NBD_SMAX1-like"/>
</dbReference>
<dbReference type="InterPro" id="IPR036628">
    <property type="entry name" value="Clp_N_dom_sf"/>
</dbReference>
<reference evidence="7" key="1">
    <citation type="submission" date="2016-02" db="EMBL/GenBank/DDBJ databases">
        <title>WGS assembly of Manihot esculenta.</title>
        <authorList>
            <person name="Bredeson J.V."/>
            <person name="Prochnik S.E."/>
            <person name="Lyons J.B."/>
            <person name="Schmutz J."/>
            <person name="Grimwood J."/>
            <person name="Vrebalov J."/>
            <person name="Bart R.S."/>
            <person name="Amuge T."/>
            <person name="Ferguson M.E."/>
            <person name="Green R."/>
            <person name="Putnam N."/>
            <person name="Stites J."/>
            <person name="Rounsley S."/>
            <person name="Rokhsar D.S."/>
        </authorList>
    </citation>
    <scope>NUCLEOTIDE SEQUENCE [LARGE SCALE GENOMIC DNA]</scope>
    <source>
        <tissue evidence="7">Leaf</tissue>
    </source>
</reference>
<evidence type="ECO:0000256" key="2">
    <source>
        <dbReference type="ARBA" id="ARBA00022737"/>
    </source>
</evidence>
<keyword evidence="2 5" id="KW-0677">Repeat</keyword>
<dbReference type="OMA" id="RTRCPPI"/>
<sequence>MPTPVSSARQCLTDEAARVLDDAVAVARRRSHAQTTSLHVVSALLALPSSMLREACARARNSPCSSRLQFRALELCVGVSLDRLPSAKSLDEPPISNSLMAAIKRSQANQRRHPDNFHLQQIHCNQQPASVLKVEPKHFMLSILDDPIVSRVLGEAGFRSCDIKLAIIHPPVTPTSKFLRTRCPPIFLSNLPGLDLGRSRLSFPFSVLDDGEENCRRICEALVKRNGKGKNLLLIGACAIDALNRFIECVNTDRGGALPSEISGLSAISIENEIIEFVSEGRNDREKMGSKFEELRHKLEQCSGPGIVLSVGELKALVDENASSGALSYLVSKLTGLLEGFRDKLWLMGAAATYETYSKILGQFPAIEKDWDLHLLPITSSKSPMDCLGSKSSLMGSFIPFGGFFSIPSDLKYPLPNINQSITRCPLCTAKYEQEVAALLKMGSTISVADQYSDNLPSWLQMAQLDTGKGLDAAKTKNDGTALDARILGLQKKWSDICQRLHHAQPFSKLDISQDRSQASVAEGFQFADRKESSSSSCSRDSSFNESQCANLSLGLHMDLQNVFPKKHSIPITVASEAEPVNYQFKLLKEASKGQQKEKDIPWFTPFSLRNMSVPADHTTSSLVTSITTDLGLGTLYASSSRETDTPKLCNHREHFQDMSGSKSFEFGVKDSSSHIIKSSCSNPSLGAHFGSRDYKSIRKALTEKVGWQEDAIHAISQAITRCKVGYGRHRGSTARGDIWLNFIGPDKVGKKRIASVLAEIIFGSQENLVSVDLSFHGGVSPSNSVFECQELNDYDLKFRGKTIVDYIAMELSKKPHSVVLLENVDKADFLALTSLSQAVRTGKFPDSHGREIGINNMIFVTTSKIALGNIKFLPHNETIKLSEENILRAKSWQMQILIEHAAEAARRSNEMNVKISRKLTSSASSVYKRKLDETTKSAEEEFSYEGKKRAHKLLGSFLDLNLPVDEAEDNTNSGSCDSDSISESSEALLEDFFDQVDENVLFKSFDFDALGEKIVREISKQFQKAFGSEISLEIDDEVILQIIAASWLSTRSRAMEDWIESVLGKGCSEARDKCCSNVQYVVKLVSCKGLLADERAPGICLPSRINV</sequence>
<gene>
    <name evidence="7" type="ORF">MANES_02G195400</name>
</gene>
<dbReference type="EMBL" id="CM004388">
    <property type="protein sequence ID" value="OAY58642.1"/>
    <property type="molecule type" value="Genomic_DNA"/>
</dbReference>
<evidence type="ECO:0000256" key="5">
    <source>
        <dbReference type="PROSITE-ProRule" id="PRU01251"/>
    </source>
</evidence>
<dbReference type="Pfam" id="PF07724">
    <property type="entry name" value="AAA_2"/>
    <property type="match status" value="1"/>
</dbReference>
<feature type="domain" description="Clp R" evidence="6">
    <location>
        <begin position="8"/>
        <end position="175"/>
    </location>
</feature>
<dbReference type="Pfam" id="PF23569">
    <property type="entry name" value="NBD_SMAX1"/>
    <property type="match status" value="1"/>
</dbReference>
<dbReference type="GO" id="GO:0016887">
    <property type="term" value="F:ATP hydrolysis activity"/>
    <property type="evidence" value="ECO:0007669"/>
    <property type="project" value="InterPro"/>
</dbReference>
<name>A0A2C9WGW9_MANES</name>
<dbReference type="Gene3D" id="1.10.1780.10">
    <property type="entry name" value="Clp, N-terminal domain"/>
    <property type="match status" value="1"/>
</dbReference>
<dbReference type="PROSITE" id="PS51903">
    <property type="entry name" value="CLP_R"/>
    <property type="match status" value="1"/>
</dbReference>
<dbReference type="OrthoDB" id="1723324at2759"/>
<dbReference type="CDD" id="cd19499">
    <property type="entry name" value="RecA-like_ClpB_Hsp104-like"/>
    <property type="match status" value="1"/>
</dbReference>
<dbReference type="AlphaFoldDB" id="A0A2C9WGW9"/>
<evidence type="ECO:0000256" key="4">
    <source>
        <dbReference type="ARBA" id="ARBA00023163"/>
    </source>
</evidence>
<accession>A0A2C9WGW9</accession>
<evidence type="ECO:0000256" key="3">
    <source>
        <dbReference type="ARBA" id="ARBA00023015"/>
    </source>
</evidence>
<keyword evidence="4" id="KW-0804">Transcription</keyword>
<dbReference type="Gene3D" id="3.40.50.300">
    <property type="entry name" value="P-loop containing nucleotide triphosphate hydrolases"/>
    <property type="match status" value="1"/>
</dbReference>
<dbReference type="Pfam" id="PF26587">
    <property type="entry name" value="AAA_lid_SMAX1"/>
    <property type="match status" value="1"/>
</dbReference>
<dbReference type="SUPFAM" id="SSF52540">
    <property type="entry name" value="P-loop containing nucleoside triphosphate hydrolases"/>
    <property type="match status" value="1"/>
</dbReference>